<evidence type="ECO:0000313" key="3">
    <source>
        <dbReference type="Proteomes" id="UP000825051"/>
    </source>
</evidence>
<protein>
    <recommendedName>
        <fullName evidence="4">CBM20 domain-containing protein</fullName>
    </recommendedName>
</protein>
<feature type="compositionally biased region" description="Low complexity" evidence="1">
    <location>
        <begin position="13"/>
        <end position="63"/>
    </location>
</feature>
<sequence length="147" mass="15108">MPTPMKKTSNTTKAPAPASKSTRSKSTTPTAKVASTAKKSAAATAPTAAAAKPVAAKSPAAGPAMTKIRATIDVGFGNSLFIRGEGAGLSWSQGRLMQCAGAEEWLIELPASGGPVIFKFLRNDEAWSVGDDYRAAAGEDTSFAPFF</sequence>
<organism evidence="2 3">
    <name type="scientific">Horticoccus luteus</name>
    <dbReference type="NCBI Taxonomy" id="2862869"/>
    <lineage>
        <taxon>Bacteria</taxon>
        <taxon>Pseudomonadati</taxon>
        <taxon>Verrucomicrobiota</taxon>
        <taxon>Opitutia</taxon>
        <taxon>Opitutales</taxon>
        <taxon>Opitutaceae</taxon>
        <taxon>Horticoccus</taxon>
    </lineage>
</organism>
<dbReference type="EMBL" id="CP080507">
    <property type="protein sequence ID" value="QYM78178.1"/>
    <property type="molecule type" value="Genomic_DNA"/>
</dbReference>
<feature type="compositionally biased region" description="Polar residues" evidence="1">
    <location>
        <begin position="1"/>
        <end position="12"/>
    </location>
</feature>
<evidence type="ECO:0000256" key="1">
    <source>
        <dbReference type="SAM" id="MobiDB-lite"/>
    </source>
</evidence>
<proteinExistence type="predicted"/>
<evidence type="ECO:0008006" key="4">
    <source>
        <dbReference type="Google" id="ProtNLM"/>
    </source>
</evidence>
<name>A0A8F9TTU6_9BACT</name>
<reference evidence="2" key="1">
    <citation type="submission" date="2021-08" db="EMBL/GenBank/DDBJ databases">
        <title>Genome of a novel bacterium of the phylum Verrucomicrobia, Oleiharenicola sp. KSB-15.</title>
        <authorList>
            <person name="Chung J.-H."/>
            <person name="Ahn J.-H."/>
            <person name="Yoon Y."/>
            <person name="Kim D.-Y."/>
            <person name="An S.-H."/>
            <person name="Park I."/>
            <person name="Yeon J."/>
        </authorList>
    </citation>
    <scope>NUCLEOTIDE SEQUENCE</scope>
    <source>
        <strain evidence="2">KSB-15</strain>
    </source>
</reference>
<accession>A0A8F9TTU6</accession>
<keyword evidence="3" id="KW-1185">Reference proteome</keyword>
<dbReference type="AlphaFoldDB" id="A0A8F9TTU6"/>
<dbReference type="Proteomes" id="UP000825051">
    <property type="component" value="Chromosome"/>
</dbReference>
<dbReference type="RefSeq" id="WP_220161282.1">
    <property type="nucleotide sequence ID" value="NZ_CP080507.1"/>
</dbReference>
<evidence type="ECO:0000313" key="2">
    <source>
        <dbReference type="EMBL" id="QYM78178.1"/>
    </source>
</evidence>
<gene>
    <name evidence="2" type="ORF">K0B96_12800</name>
</gene>
<feature type="region of interest" description="Disordered" evidence="1">
    <location>
        <begin position="1"/>
        <end position="63"/>
    </location>
</feature>
<dbReference type="KEGG" id="ole:K0B96_12800"/>